<evidence type="ECO:0000256" key="7">
    <source>
        <dbReference type="SAM" id="MobiDB-lite"/>
    </source>
</evidence>
<dbReference type="SUPFAM" id="SSF50998">
    <property type="entry name" value="Quinoprotein alcohol dehydrogenase-like"/>
    <property type="match status" value="1"/>
</dbReference>
<evidence type="ECO:0000256" key="4">
    <source>
        <dbReference type="ARBA" id="ARBA00022723"/>
    </source>
</evidence>
<dbReference type="InterPro" id="IPR011047">
    <property type="entry name" value="Quinoprotein_ADH-like_sf"/>
</dbReference>
<gene>
    <name evidence="9" type="ORF">MARPU_02180</name>
</gene>
<dbReference type="eggNOG" id="COG3419">
    <property type="taxonomic scope" value="Bacteria"/>
</dbReference>
<protein>
    <recommendedName>
        <fullName evidence="8">PilY1 beta-propeller domain-containing protein</fullName>
    </recommendedName>
</protein>
<dbReference type="EMBL" id="CP007031">
    <property type="protein sequence ID" value="AHF02801.1"/>
    <property type="molecule type" value="Genomic_DNA"/>
</dbReference>
<dbReference type="Gene3D" id="2.130.10.10">
    <property type="entry name" value="YVTN repeat-like/Quinoprotein amine dehydrogenase"/>
    <property type="match status" value="1"/>
</dbReference>
<reference evidence="9 10" key="1">
    <citation type="submission" date="2013-12" db="EMBL/GenBank/DDBJ databases">
        <authorList>
            <consortium name="DOE Joint Genome Institute"/>
            <person name="Bryant D.A."/>
            <person name="Huntemann M."/>
            <person name="Han J."/>
            <person name="Chen A."/>
            <person name="Kyrpides N."/>
            <person name="Mavromatis K."/>
            <person name="Markowitz V."/>
            <person name="Palaniappan K."/>
            <person name="Ivanova N."/>
            <person name="Schaumberg A."/>
            <person name="Pati A."/>
            <person name="Liolios K."/>
            <person name="Nordberg H.P."/>
            <person name="Cantor M.N."/>
            <person name="Hua S.X."/>
            <person name="Woyke T."/>
        </authorList>
    </citation>
    <scope>NUCLEOTIDE SEQUENCE [LARGE SCALE GENOMIC DNA]</scope>
    <source>
        <strain evidence="9 10">984</strain>
    </source>
</reference>
<evidence type="ECO:0000313" key="9">
    <source>
        <dbReference type="EMBL" id="AHF02801.1"/>
    </source>
</evidence>
<keyword evidence="10" id="KW-1185">Reference proteome</keyword>
<dbReference type="KEGG" id="mpur:MARPU_02180"/>
<accession>W0E123</accession>
<evidence type="ECO:0000256" key="2">
    <source>
        <dbReference type="ARBA" id="ARBA00008387"/>
    </source>
</evidence>
<dbReference type="Proteomes" id="UP000005275">
    <property type="component" value="Chromosome"/>
</dbReference>
<evidence type="ECO:0000259" key="8">
    <source>
        <dbReference type="Pfam" id="PF05567"/>
    </source>
</evidence>
<keyword evidence="6" id="KW-0281">Fimbrium</keyword>
<evidence type="ECO:0000256" key="6">
    <source>
        <dbReference type="ARBA" id="ARBA00023263"/>
    </source>
</evidence>
<dbReference type="GO" id="GO:0009289">
    <property type="term" value="C:pilus"/>
    <property type="evidence" value="ECO:0007669"/>
    <property type="project" value="UniProtKB-SubCell"/>
</dbReference>
<keyword evidence="4" id="KW-0479">Metal-binding</keyword>
<dbReference type="InterPro" id="IPR008707">
    <property type="entry name" value="B-propeller_PilY1"/>
</dbReference>
<keyword evidence="5" id="KW-0106">Calcium</keyword>
<dbReference type="AlphaFoldDB" id="W0E123"/>
<dbReference type="Pfam" id="PF05567">
    <property type="entry name" value="T4P_PilY1"/>
    <property type="match status" value="1"/>
</dbReference>
<sequence length="1127" mass="123344">MPQTIDRNFVFTGWIYRPSNSGGGNADRLSISDSDFDGYGIVFTSTQFGIEKRNSGSASSVGSRQSWNRPEDEWYRFVLTSHDDGELSLQVFDDRNQQLGSISGITDNSYNRFDRVVVHGGHTYYIDDLSVSTTDSDIPYPLKSSDSQSSTFEAHVRVKVCDPSVSLEANCVRYGSHYKPEGLLQEYSSRIRYAVFGYLNDSNKYRDGGVLRAGMRFIGENMIDDSGLTIENPNPEWDLATGVLTPNPTPSDITLTLGAAGVEDSGVINYLNKFGEMTSTNHKSIDPVSELFYAALRYFKHQGNVSGYSDISGSYSQQYQLADGFPVITSWQDPIQHYCQKSVILGIGDANTHRDKNLPGNSRTRDEPAVPSEVSGDSSIDVVTATQRVALLEGITINTPFTGRENSAYIVGLAYDAHTRDIRPDLIDKQTVSTYWVDVREAQRLESRARNQYWLATKYGGFSVPDDYRTYEQTEPLPDSWWHTTGDILSTGDKRPDNFYVASEADKMIESLTQAFSNIVEETVGTGSGLATNSSELSTDTRSYQASFVSGSWDGDVEAFSMDTQTGVLSETPEWSANDALPAWDARKIFFNRPDSQTAEPFTWDNLSSSQQALLQSSSIVDYLRGDTSNETPSGTLRSRQHLLGDIVNSAPVHVSSPDPSFYVGATFLGASSYANFSRNQQSRSATLYVGANDGMLHAFDAATGEEVYAFIPNAVFSKGLVSLANPDYAHRYFVDGELTVADVYTSGAWRSVLIGTLGRGGPGVFALDVTDPTNISLLWERDEQDIPGLGRNIGKPIVAQVDDGDWRVLLGNGPDNQSGTAQLLVINVADGNAVSVEPTAVTDNALSAIYAWDSNGDGFTDTAYAGDLKGNLWRFENLSSNTPQSRLLFTATDASNIAQPITASPLVGVDPDSDLRWVFFGTGRYLNETDIADTQVQTWYGLVDEGQTISSRSNLVARQILAEGLVDELAVRVVSEGGSDDLKDKSGWYIDLVSPVNGREGERMTLPNQFQGAVLFSTTRIPDSSDSCQPTGNGFVMAIDPFTGARLSEGIFDIDRDGEFDQSDTLDVGGEPTPVSGIGFSHVPNQPTFVANFMQVVLDNSDTETIQIRAPESSINRASWREILEY</sequence>
<dbReference type="HOGENOM" id="CLU_001890_0_0_6"/>
<organism evidence="9 10">
    <name type="scientific">Marichromatium purpuratum 984</name>
    <dbReference type="NCBI Taxonomy" id="765910"/>
    <lineage>
        <taxon>Bacteria</taxon>
        <taxon>Pseudomonadati</taxon>
        <taxon>Pseudomonadota</taxon>
        <taxon>Gammaproteobacteria</taxon>
        <taxon>Chromatiales</taxon>
        <taxon>Chromatiaceae</taxon>
        <taxon>Marichromatium</taxon>
    </lineage>
</organism>
<evidence type="ECO:0000256" key="5">
    <source>
        <dbReference type="ARBA" id="ARBA00022837"/>
    </source>
</evidence>
<feature type="region of interest" description="Disordered" evidence="7">
    <location>
        <begin position="354"/>
        <end position="377"/>
    </location>
</feature>
<feature type="domain" description="PilY1 beta-propeller" evidence="8">
    <location>
        <begin position="644"/>
        <end position="949"/>
    </location>
</feature>
<dbReference type="STRING" id="765910.MARPU_02180"/>
<dbReference type="InterPro" id="IPR015943">
    <property type="entry name" value="WD40/YVTN_repeat-like_dom_sf"/>
</dbReference>
<evidence type="ECO:0000256" key="3">
    <source>
        <dbReference type="ARBA" id="ARBA00022558"/>
    </source>
</evidence>
<feature type="compositionally biased region" description="Basic and acidic residues" evidence="7">
    <location>
        <begin position="354"/>
        <end position="368"/>
    </location>
</feature>
<comment type="similarity">
    <text evidence="2">Belongs to the PilY1 family.</text>
</comment>
<evidence type="ECO:0000256" key="1">
    <source>
        <dbReference type="ARBA" id="ARBA00004561"/>
    </source>
</evidence>
<dbReference type="GO" id="GO:0046872">
    <property type="term" value="F:metal ion binding"/>
    <property type="evidence" value="ECO:0007669"/>
    <property type="project" value="UniProtKB-KW"/>
</dbReference>
<evidence type="ECO:0000313" key="10">
    <source>
        <dbReference type="Proteomes" id="UP000005275"/>
    </source>
</evidence>
<name>W0E123_MARPU</name>
<keyword evidence="3" id="KW-1029">Fimbrium biogenesis</keyword>
<comment type="subcellular location">
    <subcellularLocation>
        <location evidence="1">Fimbrium</location>
    </subcellularLocation>
</comment>
<proteinExistence type="inferred from homology"/>